<dbReference type="EMBL" id="JAVREQ010000040">
    <property type="protein sequence ID" value="MDT0382525.1"/>
    <property type="molecule type" value="Genomic_DNA"/>
</dbReference>
<evidence type="ECO:0000313" key="2">
    <source>
        <dbReference type="EMBL" id="MDT0382525.1"/>
    </source>
</evidence>
<accession>A0ABU2P0S1</accession>
<proteinExistence type="predicted"/>
<evidence type="ECO:0000256" key="1">
    <source>
        <dbReference type="SAM" id="MobiDB-lite"/>
    </source>
</evidence>
<evidence type="ECO:0000313" key="3">
    <source>
        <dbReference type="Proteomes" id="UP001183414"/>
    </source>
</evidence>
<dbReference type="Proteomes" id="UP001183414">
    <property type="component" value="Unassembled WGS sequence"/>
</dbReference>
<name>A0ABU2P0S1_9ACTN</name>
<keyword evidence="3" id="KW-1185">Reference proteome</keyword>
<sequence>MASFEESYFDDLPPLESDSGLQGAHGTDPAETVTSVEETQLQTSRLGYDQVGKDPFCRVVDEFDKNLVSSITSAANSTTSRPSCTCTARATCERCPN</sequence>
<comment type="caution">
    <text evidence="2">The sequence shown here is derived from an EMBL/GenBank/DDBJ whole genome shotgun (WGS) entry which is preliminary data.</text>
</comment>
<protein>
    <submittedName>
        <fullName evidence="2">Uncharacterized protein</fullName>
    </submittedName>
</protein>
<organism evidence="2 3">
    <name type="scientific">Streptomyces hazeniae</name>
    <dbReference type="NCBI Taxonomy" id="3075538"/>
    <lineage>
        <taxon>Bacteria</taxon>
        <taxon>Bacillati</taxon>
        <taxon>Actinomycetota</taxon>
        <taxon>Actinomycetes</taxon>
        <taxon>Kitasatosporales</taxon>
        <taxon>Streptomycetaceae</taxon>
        <taxon>Streptomyces</taxon>
    </lineage>
</organism>
<reference evidence="3" key="1">
    <citation type="submission" date="2023-07" db="EMBL/GenBank/DDBJ databases">
        <title>30 novel species of actinomycetes from the DSMZ collection.</title>
        <authorList>
            <person name="Nouioui I."/>
        </authorList>
    </citation>
    <scope>NUCLEOTIDE SEQUENCE [LARGE SCALE GENOMIC DNA]</scope>
    <source>
        <strain evidence="3">DSM 42041</strain>
    </source>
</reference>
<dbReference type="RefSeq" id="WP_311676104.1">
    <property type="nucleotide sequence ID" value="NZ_JAVREQ010000040.1"/>
</dbReference>
<feature type="region of interest" description="Disordered" evidence="1">
    <location>
        <begin position="1"/>
        <end position="40"/>
    </location>
</feature>
<gene>
    <name evidence="2" type="ORF">RM572_27585</name>
</gene>